<feature type="signal peptide" evidence="9">
    <location>
        <begin position="1"/>
        <end position="20"/>
    </location>
</feature>
<evidence type="ECO:0000256" key="6">
    <source>
        <dbReference type="ARBA" id="ARBA00023180"/>
    </source>
</evidence>
<dbReference type="GO" id="GO:0042632">
    <property type="term" value="P:cholesterol homeostasis"/>
    <property type="evidence" value="ECO:0007669"/>
    <property type="project" value="TreeGrafter"/>
</dbReference>
<dbReference type="InterPro" id="IPR015816">
    <property type="entry name" value="Vitellinogen_b-sht_N"/>
</dbReference>
<keyword evidence="8" id="KW-0175">Coiled coil</keyword>
<keyword evidence="5" id="KW-0445">Lipid transport</keyword>
<dbReference type="InterPro" id="IPR052418">
    <property type="entry name" value="Apolipoprotein_B"/>
</dbReference>
<name>A0AAV9QR01_9TELE</name>
<dbReference type="InterPro" id="IPR001747">
    <property type="entry name" value="Vitellogenin_N"/>
</dbReference>
<dbReference type="EMBL" id="JAHHUM010002908">
    <property type="protein sequence ID" value="KAK5599903.1"/>
    <property type="molecule type" value="Genomic_DNA"/>
</dbReference>
<comment type="caution">
    <text evidence="11">The sequence shown here is derived from an EMBL/GenBank/DDBJ whole genome shotgun (WGS) entry which is preliminary data.</text>
</comment>
<evidence type="ECO:0000256" key="5">
    <source>
        <dbReference type="ARBA" id="ARBA00023055"/>
    </source>
</evidence>
<sequence>MGYSQLCMFLLLSSYSLAQGAWKEKHIKNLGERIENRQPERYDVEEAASCQMASRFKVQRKYVYQYSTESLNNAGGSAKNGPKVTCEVEIEVPQMCRFIMHTRDCTVSEVSVTDPQGEPVYSPAPGSDAFKSSMEKSPLKVSVHSNSRVEVYPEADEPVNIVNIKRGIISAVLVPIMEDGQNSVVSTVHGRCFTAYTVNSRQDIATGVSLSRDLSQCDQFYGRTLTSSPLALLQQLHSPISRLIISTQSCSYQFDNRGTHITTAACTEKHRYLPYSYGESGISSVVTQHLNFQSVKRISSRTFDADPQKAKPLHFEEPEDKTPVQTKDAILSILQELVALASTDQGQKRTSLFHKLVSSMRVLRNETLSQTVLEMVQMSNWLTFQALFQCGTAELKPPLFFAGYLDLLRGFLTEGMLGIHRGLHPNPEGKHMFYKGEVTPEITEVSKFMEKMLSDCSEEIRDTDRDFPPDPREEAFLILRAIGVMGRAMQDVSPSLISSVLRCMKKTDISLSNQKAAIQAFRLMEITDEIRSSLLEVYQDTQSPAEKRLAAYLVLMKSPDHTLIREITNRLMDEKDEQLKSFVVSHLYNIHNSDDEKPAFKELIEVALQDKLLPKKHVFNRLSKNYKLSSPLGSVQSNIIFDDRNTLPKEVKLEASMKAFDHSYDMLEVGFEGAGFEPTIKAFFGEKGFLHETFSRLMIIAGDSAPMLQKVLERISPGFHQGRKRRQVPEDHSKAIKESFQKLLNDVRFSAAPEVTAFLRLLGDEIGYMKTTEMKKMSETLLMYFHIFIRRLPAQAFFKLTSSTENEMFFHYIFMETSFSLPTGSGFPLKFSLSGVFAPGARGGLTPSAVTDVSFMPSVGLEFITQMGVHLPDYMDAGTEMHTNLYYESSFNAKVTIKKNHIKVSIPAPKSNSQLLSVRNKMLSISSGQTKLEPSLVEDQVDYTDCRPLFKGLNLCTVVSYCNASSIEQAPYFPLTGETMFAVEIQPTGKVSEYTATVTDETLREGKKGRPKVESLKLTLRTEGKESMETTASVKYNHNKKAISTELVIPDCNVEAGINLAVTESDQDGRKMRGFTIDVINKNIPQLTLSGRARHEMMREVMLQLQVDIPSLKTDASITAILKKDDNVLMDLESVIHLPETSYQQKASLKYDDDKFHVELKTDLNAEIKKMITNAEGHHRKLQKFIDDILDQKVAKTDMKLRHIVTKGIEAGNNWLDKLAAQFPSLANLRRKRNISDLTLPPLPEKLFLQFDSFLRYQFNKEKIIMTLPLPLGGKKSEELNLPKTLSIPIIDLPQIGLYIPAKKYVLSSFRVPASLDLTIPVLGLAEASAKIHSNLYNWEGSISGGNNTVDIPSYIAQYKAMAQSPISLLSYKLEGAGMISGRADDNLKYLLNCSFSHILLDTSFSILETLGVTKKLNAQANYKLEASSPLGLHASLYYSAQSISTLNSDEVSGDGTLDGLLKLASFHTNTSYSHSYNLRPLEREGRGESTLRFDCPFIQFQNMVVGVYANSELKVVSKTSTQRDVFKHVAELRYKDAQLTLKCNAVGFALGKSLNNIVELGVSSHMSILKIESQADDDTSRAYSLITGSLSSNGLEVNSEGFLTFDVGRALHKASVRAGRDGLTFSGMNNIQCSPVTMENAFDGAINVNGASFTSTTKVMAEEGRGELSIESKITPSEASLYADLKGHAYDAAITNNMNVLLNRRALTFTGNTKGTLRQMTAENSHELTFTLWTFSLRSKSDNYVCDDLYYSQNTKVDVKPFVLGVDITNKLRFYDLSLNKESRMKLELLQVDLRGTLNGAFGEQHNIKHTYVLTYKEMSGSMTYITSGNIMDANLSHKCELKFAGFSSNSKCEAKLNYEPLRFGGSVHIQALPFSLNIDSSMNSDGEINLDGKHRGQLFSTLLVKMAPLALAWSHDCRVSTTHRLSNEEYLTSFSNKFEGLLTPKDQSLDWKVNSKLNNHAYEQSVSAYNNLEEVGLELSGVALIDFLSRHKRSSPEAQKFSMAGFLKYDKNSDCHIIAIPVIESFPAAFEQLKRTFVRVLESLQQLIQSLDINQLITDFRANLDRLPIQVKNFMRKLDLANKVDKIKERLDYLMNHFAVSMEDLELGVSKLRQILEKNILDVVTQVQNLISTTEEYITAGHLTHKVTAVLSFIGDQLQAFDAKYKIKQSLVRTLDFMEDIIRQMDLQKLRESSAAFLHELDLKYGILEAIKEKLVELKRIIEDFNLTQFMEGVKNYLLSIDWASNVEQLSYQIPVSEIAKVMESMNEVIVNWIDEYEIPNKLNAIYSYFKDIVVRYELDDIFKDLMDQAVILVKEWKIEETVHSVAEALKSIKLEIVCDKLMDFLYSVTSKIREIHFKKSIDALNEHVSSILQSVKDFHYGSFVDETNIKIVELTNYLNSEIKRYDIVNKIEAVRQFLREIQNSIYTYLGELKNTKVADALKNLKDVMDTAFYNDVKLKVVDILEDTRQRILDMDIRDEIHIYFQRTSDSYKNIVAFFSAHFNGLMVWIKTLTGANKVIDQLKEAVEDVLEQFRRAEIKVLTFIVPLTDLVIPGFTINLNKLQEITIPAQISVPEFSILSSYTIPAFTINFNEIKTKIVAIIDHIRRFRIQTPDLEDIFGNLKVLYLSDLPDLTFPEIVLTEMRFPAISIPKLNLQNSWMRMLTIPDVTLAEIPTDICIPVFGKLHGEFNVTSPQYILVNKLKIENSTSDLSNPKFTATFTSLAKSPIEAMEHTFETISRLEAQRMENLQFTQTLKATHMAFSVDHEGSLTLPGSPAEVSAKCTTLVTSGFYTAHLVGSVALSLENGVSAVIETTYNHKLDIPILDASSQVSLKQNITTRMEPGVFTVSTDTSGTGKWSIQDLSDEGTHRTNVELKVDFRTAKLTSAGEIDYKVLKSKHTLTAESAILSHIAVEAQCDSTIPLVKNSVLVLNGAAYVADLKAALTVSHEAEFIGDLAGTISNSLEFKAHPFEMVVDVKNQVNSKVLLPLKLTSKMDLQHDCGVVINSEKQTACWFALARFNQYKYSHNVTAENNERDIYFQSVAEGKANLEFLTIPLSVPEMTIPYLEIQTPEVTDFSLWEDGGLKSLLLNPQQSFDMNLTFQYHKNPNSHHLGLHLEPVYSAISDHFEIIQGLFEVYRDKAVTFLKDSYHEARAQYIKHKIDTSSLPPKIFRVPGYKIPILNIKVSAFRAEMPAFTFFVPKEVSTPSFRLPALGFSVPSYTLVLPSLRFPIIHVPETLSEIKLPSFTLPAVQDSIVIPALGNITCQFSFKSTMIALNANAGLYNESDIVARLGALSVSVFDVLNGKIDGTTSLTRTRGLKLASAVTLEHSTVQANHECLVSLTKRNMEASAANSVRIHLPFLQMEMSQELTGNTRTKLNVLSKKKLSYMFNVPQTASAGKGSVDLTWGLEALSSHVLLESSTQRKSDIMIMDMFNIVGNLENRETFYINVNGLRATGQTSLSLKMDKQEKQKRSMSSNLFLLDLENAVASDVSLCRVYATLQCKSNNNVQVGPFTTSGKHVVSGELDLVPLKNFKTKLKSEVDQLSSLGDAGLSQDINMAISYEKQSFTWSLKEQLGSVFHVSDWNIFNEASEAGLAFSGSVGGHLAFLKSIKLPVYQRTPWDVLRLDEVTNHHDVQFFNFSSAIIYTKNMNGYDYQIPSNLFEDGVTFSLPVFNVTLPLWVKEVPHSIKNIDMRFENVDLPDHVSLPPAIPVPAFNVPFTSLHIRSFTVDPQNLNVPKLITTKAFDIMLPSLPVMSVPSYDITTEYHQDKMSFLSFKIPQYEIIVSSFTLPKSITIGELTISVDDITSHISNFKIPTIIIPEQKVEIPEVVLHLPLSIFIPSFGALSATLNISSPVYKVSTTVSVSNKDPNLESSVSSFCTSTMVFMEYDLNASATVGCDNEMFHLNGNGKVSHRDVNVNWLHVLEHPLRIKRQISRGNSVNRESRHTLDVDITSRMFTDASIHFASRKDSITASVWSPSAGFLGLHLQRRSSSQLQGKLFSRYLSSPGKDTNVLTAKASLRNSDKLVLQTSWNWDSVSNLITGFKDRIPLMTNALLKFINKYHTRHFSIDLNRAVVKLRNAVLNLIERVYQEVPVSFSMLQGLVESLADHGKDTYAMFSNTLMFTDLMNLTDVLIQEVGSGLRHTWYSAGVLLEPGTDILNSKNFSVPGSVRKLLIRERLQQGFSSLREMISDHIRSTEFTIPGTEFVLNGNKIMKNLKRGAAAVHHHVMELLQRTLNNVLQLLAEKAEHLHVYLKDSNLHVSPQVQAAHSNIIEYSRQHTDEAKRRVSEYKALVQLKVHEAYNAFSMEQVNSATKHFFSVLQSNFSETVNEGVDVIKKVSQSTAPYIRVGKDKVDVEISLPFLWKSFSEWPTLFRP</sequence>
<dbReference type="GO" id="GO:0050750">
    <property type="term" value="F:low-density lipoprotein particle receptor binding"/>
    <property type="evidence" value="ECO:0007669"/>
    <property type="project" value="TreeGrafter"/>
</dbReference>
<keyword evidence="6" id="KW-0325">Glycoprotein</keyword>
<gene>
    <name evidence="11" type="ORF">CRENBAI_013753</name>
</gene>
<feature type="domain" description="Vitellogenin" evidence="10">
    <location>
        <begin position="56"/>
        <end position="657"/>
    </location>
</feature>
<dbReference type="SUPFAM" id="SSF56968">
    <property type="entry name" value="Lipovitellin-phosvitin complex, beta-sheet shell regions"/>
    <property type="match status" value="2"/>
</dbReference>
<dbReference type="PANTHER" id="PTHR13769:SF6">
    <property type="entry name" value="APOLIPOPROTEIN B-100"/>
    <property type="match status" value="1"/>
</dbReference>
<evidence type="ECO:0000256" key="3">
    <source>
        <dbReference type="ARBA" id="ARBA00022525"/>
    </source>
</evidence>
<keyword evidence="2" id="KW-0813">Transport</keyword>
<evidence type="ECO:0000256" key="1">
    <source>
        <dbReference type="ARBA" id="ARBA00004613"/>
    </source>
</evidence>
<dbReference type="PROSITE" id="PS51211">
    <property type="entry name" value="VITELLOGENIN"/>
    <property type="match status" value="1"/>
</dbReference>
<dbReference type="Pfam" id="PF06448">
    <property type="entry name" value="DUF1081"/>
    <property type="match status" value="1"/>
</dbReference>
<dbReference type="GO" id="GO:0120020">
    <property type="term" value="F:cholesterol transfer activity"/>
    <property type="evidence" value="ECO:0007669"/>
    <property type="project" value="TreeGrafter"/>
</dbReference>
<dbReference type="InterPro" id="IPR015819">
    <property type="entry name" value="Lipid_transp_b-sht_shell"/>
</dbReference>
<dbReference type="SMART" id="SM01169">
    <property type="entry name" value="DUF1943"/>
    <property type="match status" value="1"/>
</dbReference>
<keyword evidence="3" id="KW-0964">Secreted</keyword>
<keyword evidence="12" id="KW-1185">Reference proteome</keyword>
<dbReference type="Proteomes" id="UP001311232">
    <property type="component" value="Unassembled WGS sequence"/>
</dbReference>
<accession>A0AAV9QR01</accession>
<dbReference type="Gene3D" id="2.30.230.10">
    <property type="entry name" value="Lipovitellin, beta-sheet shell regions, chain A"/>
    <property type="match status" value="1"/>
</dbReference>
<dbReference type="GO" id="GO:0006642">
    <property type="term" value="P:triglyceride mobilization"/>
    <property type="evidence" value="ECO:0007669"/>
    <property type="project" value="TreeGrafter"/>
</dbReference>
<feature type="chain" id="PRO_5043967681" description="Vitellogenin domain-containing protein" evidence="9">
    <location>
        <begin position="21"/>
        <end position="4383"/>
    </location>
</feature>
<dbReference type="Pfam" id="PF01347">
    <property type="entry name" value="Vitellogenin_N"/>
    <property type="match status" value="2"/>
</dbReference>
<dbReference type="Gene3D" id="2.20.80.10">
    <property type="entry name" value="Lipovitellin-phosvitin complex, chain A, domain 4"/>
    <property type="match status" value="1"/>
</dbReference>
<dbReference type="SMART" id="SM00638">
    <property type="entry name" value="LPD_N"/>
    <property type="match status" value="1"/>
</dbReference>
<dbReference type="InterPro" id="IPR015255">
    <property type="entry name" value="Vitellinogen_open_b-sht"/>
</dbReference>
<comment type="caution">
    <text evidence="7">Lacks conserved residue(s) required for the propagation of feature annotation.</text>
</comment>
<evidence type="ECO:0000259" key="10">
    <source>
        <dbReference type="PROSITE" id="PS51211"/>
    </source>
</evidence>
<proteinExistence type="predicted"/>
<evidence type="ECO:0000313" key="12">
    <source>
        <dbReference type="Proteomes" id="UP001311232"/>
    </source>
</evidence>
<reference evidence="11 12" key="1">
    <citation type="submission" date="2021-06" db="EMBL/GenBank/DDBJ databases">
        <authorList>
            <person name="Palmer J.M."/>
        </authorList>
    </citation>
    <scope>NUCLEOTIDE SEQUENCE [LARGE SCALE GENOMIC DNA]</scope>
    <source>
        <strain evidence="11 12">MEX-2019</strain>
        <tissue evidence="11">Muscle</tissue>
    </source>
</reference>
<evidence type="ECO:0000256" key="7">
    <source>
        <dbReference type="PROSITE-ProRule" id="PRU00557"/>
    </source>
</evidence>
<dbReference type="GO" id="GO:0030301">
    <property type="term" value="P:cholesterol transport"/>
    <property type="evidence" value="ECO:0007669"/>
    <property type="project" value="TreeGrafter"/>
</dbReference>
<dbReference type="InterPro" id="IPR009454">
    <property type="entry name" value="Lipid_transpt_open_b-sht"/>
</dbReference>
<evidence type="ECO:0000256" key="9">
    <source>
        <dbReference type="SAM" id="SignalP"/>
    </source>
</evidence>
<dbReference type="InterPro" id="IPR011030">
    <property type="entry name" value="Lipovitellin_superhlx_dom"/>
</dbReference>
<keyword evidence="4 9" id="KW-0732">Signal</keyword>
<dbReference type="GO" id="GO:0034361">
    <property type="term" value="C:very-low-density lipoprotein particle"/>
    <property type="evidence" value="ECO:0007669"/>
    <property type="project" value="TreeGrafter"/>
</dbReference>
<dbReference type="GO" id="GO:0034359">
    <property type="term" value="C:mature chylomicron"/>
    <property type="evidence" value="ECO:0007669"/>
    <property type="project" value="TreeGrafter"/>
</dbReference>
<dbReference type="GO" id="GO:0034362">
    <property type="term" value="C:low-density lipoprotein particle"/>
    <property type="evidence" value="ECO:0007669"/>
    <property type="project" value="TreeGrafter"/>
</dbReference>
<dbReference type="PANTHER" id="PTHR13769">
    <property type="entry name" value="APOLIPOPROTEIN B"/>
    <property type="match status" value="1"/>
</dbReference>
<evidence type="ECO:0000256" key="2">
    <source>
        <dbReference type="ARBA" id="ARBA00022448"/>
    </source>
</evidence>
<dbReference type="Gene3D" id="1.25.10.20">
    <property type="entry name" value="Vitellinogen, superhelical"/>
    <property type="match status" value="2"/>
</dbReference>
<dbReference type="SUPFAM" id="SSF48431">
    <property type="entry name" value="Lipovitellin-phosvitin complex, superhelical domain"/>
    <property type="match status" value="1"/>
</dbReference>
<dbReference type="Pfam" id="PF09172">
    <property type="entry name" value="Vit_open_b-sht"/>
    <property type="match status" value="1"/>
</dbReference>
<protein>
    <recommendedName>
        <fullName evidence="10">Vitellogenin domain-containing protein</fullName>
    </recommendedName>
</protein>
<feature type="coiled-coil region" evidence="8">
    <location>
        <begin position="2515"/>
        <end position="2542"/>
    </location>
</feature>
<evidence type="ECO:0000256" key="8">
    <source>
        <dbReference type="SAM" id="Coils"/>
    </source>
</evidence>
<dbReference type="GO" id="GO:0042953">
    <property type="term" value="P:lipoprotein transport"/>
    <property type="evidence" value="ECO:0007669"/>
    <property type="project" value="TreeGrafter"/>
</dbReference>
<evidence type="ECO:0000313" key="11">
    <source>
        <dbReference type="EMBL" id="KAK5599903.1"/>
    </source>
</evidence>
<evidence type="ECO:0000256" key="4">
    <source>
        <dbReference type="ARBA" id="ARBA00022729"/>
    </source>
</evidence>
<comment type="subcellular location">
    <subcellularLocation>
        <location evidence="1">Secreted</location>
    </subcellularLocation>
</comment>
<organism evidence="11 12">
    <name type="scientific">Crenichthys baileyi</name>
    <name type="common">White River springfish</name>
    <dbReference type="NCBI Taxonomy" id="28760"/>
    <lineage>
        <taxon>Eukaryota</taxon>
        <taxon>Metazoa</taxon>
        <taxon>Chordata</taxon>
        <taxon>Craniata</taxon>
        <taxon>Vertebrata</taxon>
        <taxon>Euteleostomi</taxon>
        <taxon>Actinopterygii</taxon>
        <taxon>Neopterygii</taxon>
        <taxon>Teleostei</taxon>
        <taxon>Neoteleostei</taxon>
        <taxon>Acanthomorphata</taxon>
        <taxon>Ovalentaria</taxon>
        <taxon>Atherinomorphae</taxon>
        <taxon>Cyprinodontiformes</taxon>
        <taxon>Goodeidae</taxon>
        <taxon>Crenichthys</taxon>
    </lineage>
</organism>